<gene>
    <name evidence="1" type="ORF">RG298_003637</name>
</gene>
<evidence type="ECO:0000313" key="1">
    <source>
        <dbReference type="EMBL" id="EMJ5135864.1"/>
    </source>
</evidence>
<protein>
    <recommendedName>
        <fullName evidence="2">Type III secretion apparatus protein, HrpE/YscL family</fullName>
    </recommendedName>
</protein>
<comment type="caution">
    <text evidence="1">The sequence shown here is derived from an EMBL/GenBank/DDBJ whole genome shotgun (WGS) entry which is preliminary data.</text>
</comment>
<organism evidence="1">
    <name type="scientific">Providencia stuartii</name>
    <dbReference type="NCBI Taxonomy" id="588"/>
    <lineage>
        <taxon>Bacteria</taxon>
        <taxon>Pseudomonadati</taxon>
        <taxon>Pseudomonadota</taxon>
        <taxon>Gammaproteobacteria</taxon>
        <taxon>Enterobacterales</taxon>
        <taxon>Morganellaceae</taxon>
        <taxon>Providencia</taxon>
    </lineage>
</organism>
<reference evidence="1" key="1">
    <citation type="submission" date="2024-02" db="EMBL/GenBank/DDBJ databases">
        <authorList>
            <consortium name="Clinical and Environmental Microbiology Branch: Whole genome sequencing antimicrobial resistance pathogens in the healthcare setting"/>
        </authorList>
    </citation>
    <scope>NUCLEOTIDE SEQUENCE</scope>
    <source>
        <strain evidence="1">2021GO-0154</strain>
    </source>
</reference>
<evidence type="ECO:0008006" key="2">
    <source>
        <dbReference type="Google" id="ProtNLM"/>
    </source>
</evidence>
<dbReference type="AlphaFoldDB" id="A0AAI9DED7"/>
<accession>A0AAI9DED7</accession>
<proteinExistence type="predicted"/>
<name>A0AAI9DED7_PROST</name>
<sequence length="217" mass="24996">MLEKTLPDIQHTAVEKVLIKHAALSAFNYAKRIEEQARKYAAERYQHTQNEVESINQIAYQQGYRDGFKQLLADLIECLDNSEKRYQQKLQQSQELLLQQLTNLFHDSRLQEIIADYFIQQEQENNPITFYLPDVLQKKLSHNNSHLKFQPSLDGDIALESNNEIIHFSPTAAAQYVLPNILTIPSRCQLLVEQKSAYQNMLNLCNKGNGDDHPIGG</sequence>
<dbReference type="EMBL" id="ABMABF030000014">
    <property type="protein sequence ID" value="EMJ5135864.1"/>
    <property type="molecule type" value="Genomic_DNA"/>
</dbReference>